<dbReference type="InterPro" id="IPR036864">
    <property type="entry name" value="Zn2-C6_fun-type_DNA-bd_sf"/>
</dbReference>
<keyword evidence="2" id="KW-0539">Nucleus</keyword>
<dbReference type="SMART" id="SM00066">
    <property type="entry name" value="GAL4"/>
    <property type="match status" value="1"/>
</dbReference>
<dbReference type="CDD" id="cd00067">
    <property type="entry name" value="GAL4"/>
    <property type="match status" value="1"/>
</dbReference>
<proteinExistence type="predicted"/>
<dbReference type="RefSeq" id="XP_069202029.1">
    <property type="nucleotide sequence ID" value="XM_069347426.1"/>
</dbReference>
<evidence type="ECO:0000313" key="5">
    <source>
        <dbReference type="EMBL" id="KAL1305756.1"/>
    </source>
</evidence>
<reference evidence="5 6" key="1">
    <citation type="submission" date="2024-07" db="EMBL/GenBank/DDBJ databases">
        <title>Draft sequence of the Neodothiora populina.</title>
        <authorList>
            <person name="Drown D.D."/>
            <person name="Schuette U.S."/>
            <person name="Buechlein A.B."/>
            <person name="Rusch D.R."/>
            <person name="Winton L.W."/>
            <person name="Adams G.A."/>
        </authorList>
    </citation>
    <scope>NUCLEOTIDE SEQUENCE [LARGE SCALE GENOMIC DNA]</scope>
    <source>
        <strain evidence="5 6">CPC 39397</strain>
    </source>
</reference>
<dbReference type="Pfam" id="PF00172">
    <property type="entry name" value="Zn_clus"/>
    <property type="match status" value="1"/>
</dbReference>
<evidence type="ECO:0000256" key="1">
    <source>
        <dbReference type="ARBA" id="ARBA00004123"/>
    </source>
</evidence>
<feature type="domain" description="Zn(2)-C6 fungal-type" evidence="4">
    <location>
        <begin position="19"/>
        <end position="49"/>
    </location>
</feature>
<name>A0ABR3PHY2_9PEZI</name>
<evidence type="ECO:0000313" key="6">
    <source>
        <dbReference type="Proteomes" id="UP001562354"/>
    </source>
</evidence>
<dbReference type="PROSITE" id="PS50048">
    <property type="entry name" value="ZN2_CY6_FUNGAL_2"/>
    <property type="match status" value="1"/>
</dbReference>
<dbReference type="PANTHER" id="PTHR37534:SF49">
    <property type="entry name" value="LYSINE BIOSYNTHESIS REGULATORY PROTEIN LYS14"/>
    <property type="match status" value="1"/>
</dbReference>
<feature type="region of interest" description="Disordered" evidence="3">
    <location>
        <begin position="73"/>
        <end position="95"/>
    </location>
</feature>
<organism evidence="5 6">
    <name type="scientific">Neodothiora populina</name>
    <dbReference type="NCBI Taxonomy" id="2781224"/>
    <lineage>
        <taxon>Eukaryota</taxon>
        <taxon>Fungi</taxon>
        <taxon>Dikarya</taxon>
        <taxon>Ascomycota</taxon>
        <taxon>Pezizomycotina</taxon>
        <taxon>Dothideomycetes</taxon>
        <taxon>Dothideomycetidae</taxon>
        <taxon>Dothideales</taxon>
        <taxon>Dothioraceae</taxon>
        <taxon>Neodothiora</taxon>
    </lineage>
</organism>
<comment type="subcellular location">
    <subcellularLocation>
        <location evidence="1">Nucleus</location>
    </subcellularLocation>
</comment>
<dbReference type="SUPFAM" id="SSF57701">
    <property type="entry name" value="Zn2/Cys6 DNA-binding domain"/>
    <property type="match status" value="1"/>
</dbReference>
<dbReference type="Proteomes" id="UP001562354">
    <property type="component" value="Unassembled WGS sequence"/>
</dbReference>
<protein>
    <recommendedName>
        <fullName evidence="4">Zn(2)-C6 fungal-type domain-containing protein</fullName>
    </recommendedName>
</protein>
<evidence type="ECO:0000259" key="4">
    <source>
        <dbReference type="PROSITE" id="PS50048"/>
    </source>
</evidence>
<dbReference type="GeneID" id="95981035"/>
<dbReference type="PANTHER" id="PTHR37534">
    <property type="entry name" value="TRANSCRIPTIONAL ACTIVATOR PROTEIN UGA3"/>
    <property type="match status" value="1"/>
</dbReference>
<dbReference type="InterPro" id="IPR021858">
    <property type="entry name" value="Fun_TF"/>
</dbReference>
<dbReference type="Gene3D" id="4.10.240.10">
    <property type="entry name" value="Zn(2)-C6 fungal-type DNA-binding domain"/>
    <property type="match status" value="1"/>
</dbReference>
<gene>
    <name evidence="5" type="ORF">AAFC00_007336</name>
</gene>
<dbReference type="PROSITE" id="PS00463">
    <property type="entry name" value="ZN2_CY6_FUNGAL_1"/>
    <property type="match status" value="1"/>
</dbReference>
<accession>A0ABR3PHY2</accession>
<comment type="caution">
    <text evidence="5">The sequence shown here is derived from an EMBL/GenBank/DDBJ whole genome shotgun (WGS) entry which is preliminary data.</text>
</comment>
<sequence length="578" mass="64354">MPRRRAKDQDPVRKRSRNGCDRCRSRKVRCDEAKPTCGQCSAKNYVCQTTVHLKWETDYQSLGRAFGRAGVWSKRAPTSDSPPSPPSSHITSGGDIPWREIPHISAYSFVNATLGNVKDLTTLEYDYNDGLTGSTLVLKSAAHERDDTASTASISPWLHKQQLPGSYTAIPNVLRQLPHLSDPMHSHLLSYYMDRICPLTVPTSVSKSPFASLILPFSVTASPTVLDSLLALAACHRSKTDNSFKPTALLLGDKVLRTLRARLTIEDPRQVAVDTETLVVMMVLCQFEIVNECDKRWTVHLKGARDLIRLRREALAHWDQKPQANDLVDFLEKYFAYQDVIGRTACGEAAIFGNDFWDADTNQADAWLGCSPKLVATIGDITTLGRVHALNPAVSARPDFQHDAAAIETRLASLEQRVFDEDDDLLQTSAELKRLAAIVYFHSSVHSATPAMPLIKETVQQILQLVYVLLSHEVTAGLTWPVFIAAVELDTFADFEWISADEVTHDVPQYARPFILYALDKMSVSIANISRTRSVIEKVWHAREHGTVTAHGTMGRPSSASNDWERFVAPYCANMSLV</sequence>
<dbReference type="Pfam" id="PF11951">
    <property type="entry name" value="Fungal_trans_2"/>
    <property type="match status" value="1"/>
</dbReference>
<keyword evidence="6" id="KW-1185">Reference proteome</keyword>
<evidence type="ECO:0000256" key="3">
    <source>
        <dbReference type="SAM" id="MobiDB-lite"/>
    </source>
</evidence>
<dbReference type="EMBL" id="JBFMKM010000006">
    <property type="protein sequence ID" value="KAL1305756.1"/>
    <property type="molecule type" value="Genomic_DNA"/>
</dbReference>
<evidence type="ECO:0000256" key="2">
    <source>
        <dbReference type="ARBA" id="ARBA00023242"/>
    </source>
</evidence>
<dbReference type="InterPro" id="IPR001138">
    <property type="entry name" value="Zn2Cys6_DnaBD"/>
</dbReference>